<evidence type="ECO:0000313" key="1">
    <source>
        <dbReference type="EMBL" id="PJA01763.1"/>
    </source>
</evidence>
<proteinExistence type="predicted"/>
<protein>
    <recommendedName>
        <fullName evidence="3">VCBS repeat-containing protein</fullName>
    </recommendedName>
</protein>
<dbReference type="Proteomes" id="UP000229364">
    <property type="component" value="Unassembled WGS sequence"/>
</dbReference>
<feature type="non-terminal residue" evidence="1">
    <location>
        <position position="1"/>
    </location>
</feature>
<sequence>NKQPKIIWESTEDITLTMPEVLDVRDITGDGKVEIISQWSDEKLSFLYLYSWNGNTFNFITPTKKVTGLIDIGGSGNLYALVFGVQRGDIQVKDLDGDNIDEVIISGNFTRDEAGNEIPVENETIFKWNIQFKWDTQKQEYYFWKEEKINE</sequence>
<evidence type="ECO:0000313" key="2">
    <source>
        <dbReference type="Proteomes" id="UP000229364"/>
    </source>
</evidence>
<gene>
    <name evidence="1" type="ORF">COX74_01040</name>
</gene>
<organism evidence="1 2">
    <name type="scientific">bacterium (Candidatus Gribaldobacteria) CG_4_10_14_0_2_um_filter_41_16</name>
    <dbReference type="NCBI Taxonomy" id="2014265"/>
    <lineage>
        <taxon>Bacteria</taxon>
        <taxon>Candidatus Gribaldobacteria</taxon>
    </lineage>
</organism>
<reference evidence="2" key="1">
    <citation type="submission" date="2017-09" db="EMBL/GenBank/DDBJ databases">
        <title>Depth-based differentiation of microbial function through sediment-hosted aquifers and enrichment of novel symbionts in the deep terrestrial subsurface.</title>
        <authorList>
            <person name="Probst A.J."/>
            <person name="Ladd B."/>
            <person name="Jarett J.K."/>
            <person name="Geller-Mcgrath D.E."/>
            <person name="Sieber C.M.K."/>
            <person name="Emerson J.B."/>
            <person name="Anantharaman K."/>
            <person name="Thomas B.C."/>
            <person name="Malmstrom R."/>
            <person name="Stieglmeier M."/>
            <person name="Klingl A."/>
            <person name="Woyke T."/>
            <person name="Ryan C.M."/>
            <person name="Banfield J.F."/>
        </authorList>
    </citation>
    <scope>NUCLEOTIDE SEQUENCE [LARGE SCALE GENOMIC DNA]</scope>
</reference>
<evidence type="ECO:0008006" key="3">
    <source>
        <dbReference type="Google" id="ProtNLM"/>
    </source>
</evidence>
<accession>A0A2M7VIY5</accession>
<dbReference type="EMBL" id="PFPR01000027">
    <property type="protein sequence ID" value="PJA01763.1"/>
    <property type="molecule type" value="Genomic_DNA"/>
</dbReference>
<name>A0A2M7VIY5_9BACT</name>
<dbReference type="SUPFAM" id="SSF69318">
    <property type="entry name" value="Integrin alpha N-terminal domain"/>
    <property type="match status" value="1"/>
</dbReference>
<dbReference type="InterPro" id="IPR028994">
    <property type="entry name" value="Integrin_alpha_N"/>
</dbReference>
<comment type="caution">
    <text evidence="1">The sequence shown here is derived from an EMBL/GenBank/DDBJ whole genome shotgun (WGS) entry which is preliminary data.</text>
</comment>
<dbReference type="AlphaFoldDB" id="A0A2M7VIY5"/>